<gene>
    <name evidence="4" type="ORF">VSDG_08359</name>
</gene>
<dbReference type="Pfam" id="PF12796">
    <property type="entry name" value="Ank_2"/>
    <property type="match status" value="1"/>
</dbReference>
<dbReference type="AlphaFoldDB" id="A0A423VGG5"/>
<dbReference type="SMART" id="SM00248">
    <property type="entry name" value="ANK"/>
    <property type="match status" value="2"/>
</dbReference>
<dbReference type="Proteomes" id="UP000284375">
    <property type="component" value="Unassembled WGS sequence"/>
</dbReference>
<dbReference type="InterPro" id="IPR002110">
    <property type="entry name" value="Ankyrin_rpt"/>
</dbReference>
<dbReference type="STRING" id="252740.A0A423VGG5"/>
<organism evidence="4 5">
    <name type="scientific">Cytospora chrysosperma</name>
    <name type="common">Cytospora canker fungus</name>
    <name type="synonym">Sphaeria chrysosperma</name>
    <dbReference type="NCBI Taxonomy" id="252740"/>
    <lineage>
        <taxon>Eukaryota</taxon>
        <taxon>Fungi</taxon>
        <taxon>Dikarya</taxon>
        <taxon>Ascomycota</taxon>
        <taxon>Pezizomycotina</taxon>
        <taxon>Sordariomycetes</taxon>
        <taxon>Sordariomycetidae</taxon>
        <taxon>Diaporthales</taxon>
        <taxon>Cytosporaceae</taxon>
        <taxon>Cytospora</taxon>
    </lineage>
</organism>
<dbReference type="PROSITE" id="PS50088">
    <property type="entry name" value="ANK_REPEAT"/>
    <property type="match status" value="1"/>
</dbReference>
<accession>A0A423VGG5</accession>
<keyword evidence="1" id="KW-0040">ANK repeat</keyword>
<feature type="domain" description="Single-strand DNA deaminase toxin A-like C-terminal" evidence="3">
    <location>
        <begin position="199"/>
        <end position="261"/>
    </location>
</feature>
<comment type="caution">
    <text evidence="4">The sequence shown here is derived from an EMBL/GenBank/DDBJ whole genome shotgun (WGS) entry which is preliminary data.</text>
</comment>
<dbReference type="InterPro" id="IPR036770">
    <property type="entry name" value="Ankyrin_rpt-contain_sf"/>
</dbReference>
<evidence type="ECO:0000256" key="1">
    <source>
        <dbReference type="PROSITE-ProRule" id="PRU00023"/>
    </source>
</evidence>
<dbReference type="Gene3D" id="2.40.50.40">
    <property type="match status" value="1"/>
</dbReference>
<reference evidence="4 5" key="1">
    <citation type="submission" date="2015-09" db="EMBL/GenBank/DDBJ databases">
        <title>Host preference determinants of Valsa canker pathogens revealed by comparative genomics.</title>
        <authorList>
            <person name="Yin Z."/>
            <person name="Huang L."/>
        </authorList>
    </citation>
    <scope>NUCLEOTIDE SEQUENCE [LARGE SCALE GENOMIC DNA]</scope>
    <source>
        <strain evidence="4 5">YSFL</strain>
    </source>
</reference>
<keyword evidence="5" id="KW-1185">Reference proteome</keyword>
<feature type="repeat" description="ANK" evidence="1">
    <location>
        <begin position="43"/>
        <end position="75"/>
    </location>
</feature>
<evidence type="ECO:0000259" key="3">
    <source>
        <dbReference type="Pfam" id="PF24120"/>
    </source>
</evidence>
<dbReference type="EMBL" id="LJZO01000053">
    <property type="protein sequence ID" value="ROV90042.1"/>
    <property type="molecule type" value="Genomic_DNA"/>
</dbReference>
<proteinExistence type="predicted"/>
<dbReference type="Pfam" id="PF24120">
    <property type="entry name" value="SsdA_C"/>
    <property type="match status" value="1"/>
</dbReference>
<feature type="region of interest" description="Disordered" evidence="2">
    <location>
        <begin position="125"/>
        <end position="148"/>
    </location>
</feature>
<evidence type="ECO:0000313" key="5">
    <source>
        <dbReference type="Proteomes" id="UP000284375"/>
    </source>
</evidence>
<name>A0A423VGG5_CYTCH</name>
<dbReference type="Gene3D" id="1.25.40.20">
    <property type="entry name" value="Ankyrin repeat-containing domain"/>
    <property type="match status" value="1"/>
</dbReference>
<evidence type="ECO:0000313" key="4">
    <source>
        <dbReference type="EMBL" id="ROV90042.1"/>
    </source>
</evidence>
<dbReference type="OrthoDB" id="433924at2759"/>
<sequence>MAVEGRLTNGLTALHAAVLQDDREKVRALLQSREYGVDVRSSTGATPLMIASLYGRTKIFFYLVKKKASLQKCDYQNVTVSQYAKGPKVQQLLQNYQHIATREPRRSGRYTIYYFLKHAIKNDQPRRAPGAQFPDTLASATPTSGPPSSTMFLRSRDGKHLELVGIQRIATTQVDIDLGRKSTGLIRGKNEAANTYRFAISGWAGVKGDSVLCNKDYSGLVRSVCNMYGFKLEANWLDNRWRGDPAKKKGSYLSCHAEKQLGIWVLVESLSQALGTRELTRENISRLKEVSHQLPEQLRETQIELDHKPCFLNLLRQKAGLQIDWKSRQCSVTLEQEDDDAAVSTTAPADPSVENAARNLRPQPRQLLCRHVSEPYRKGHSPINEPPQNKLPRWPEIDVRPRPPRSMGNLRTRFGYNTANSLSTETPECRVEKILDYNMDDEHYLVKRKDSLIPEWEPAECLVDAQEAIDSFMKATEDADLQPEDL</sequence>
<protein>
    <recommendedName>
        <fullName evidence="3">Single-strand DNA deaminase toxin A-like C-terminal domain-containing protein</fullName>
    </recommendedName>
</protein>
<dbReference type="InterPro" id="IPR057517">
    <property type="entry name" value="SsdA-like_C"/>
</dbReference>
<dbReference type="SUPFAM" id="SSF48403">
    <property type="entry name" value="Ankyrin repeat"/>
    <property type="match status" value="1"/>
</dbReference>
<evidence type="ECO:0000256" key="2">
    <source>
        <dbReference type="SAM" id="MobiDB-lite"/>
    </source>
</evidence>
<dbReference type="CDD" id="cd00024">
    <property type="entry name" value="CD_CSD"/>
    <property type="match status" value="1"/>
</dbReference>
<feature type="region of interest" description="Disordered" evidence="2">
    <location>
        <begin position="376"/>
        <end position="411"/>
    </location>
</feature>